<reference evidence="3" key="1">
    <citation type="journal article" date="2020" name="Stud. Mycol.">
        <title>101 Dothideomycetes genomes: a test case for predicting lifestyles and emergence of pathogens.</title>
        <authorList>
            <person name="Haridas S."/>
            <person name="Albert R."/>
            <person name="Binder M."/>
            <person name="Bloem J."/>
            <person name="Labutti K."/>
            <person name="Salamov A."/>
            <person name="Andreopoulos B."/>
            <person name="Baker S."/>
            <person name="Barry K."/>
            <person name="Bills G."/>
            <person name="Bluhm B."/>
            <person name="Cannon C."/>
            <person name="Castanera R."/>
            <person name="Culley D."/>
            <person name="Daum C."/>
            <person name="Ezra D."/>
            <person name="Gonzalez J."/>
            <person name="Henrissat B."/>
            <person name="Kuo A."/>
            <person name="Liang C."/>
            <person name="Lipzen A."/>
            <person name="Lutzoni F."/>
            <person name="Magnuson J."/>
            <person name="Mondo S."/>
            <person name="Nolan M."/>
            <person name="Ohm R."/>
            <person name="Pangilinan J."/>
            <person name="Park H.-J."/>
            <person name="Ramirez L."/>
            <person name="Alfaro M."/>
            <person name="Sun H."/>
            <person name="Tritt A."/>
            <person name="Yoshinaga Y."/>
            <person name="Zwiers L.-H."/>
            <person name="Turgeon B."/>
            <person name="Goodwin S."/>
            <person name="Spatafora J."/>
            <person name="Crous P."/>
            <person name="Grigoriev I."/>
        </authorList>
    </citation>
    <scope>NUCLEOTIDE SEQUENCE</scope>
    <source>
        <strain evidence="3">CBS 122681</strain>
    </source>
</reference>
<organism evidence="3 4">
    <name type="scientific">Lophiostoma macrostomum CBS 122681</name>
    <dbReference type="NCBI Taxonomy" id="1314788"/>
    <lineage>
        <taxon>Eukaryota</taxon>
        <taxon>Fungi</taxon>
        <taxon>Dikarya</taxon>
        <taxon>Ascomycota</taxon>
        <taxon>Pezizomycotina</taxon>
        <taxon>Dothideomycetes</taxon>
        <taxon>Pleosporomycetidae</taxon>
        <taxon>Pleosporales</taxon>
        <taxon>Lophiostomataceae</taxon>
        <taxon>Lophiostoma</taxon>
    </lineage>
</organism>
<evidence type="ECO:0000256" key="1">
    <source>
        <dbReference type="SAM" id="MobiDB-lite"/>
    </source>
</evidence>
<keyword evidence="2" id="KW-1133">Transmembrane helix</keyword>
<accession>A0A6A6ST88</accession>
<keyword evidence="4" id="KW-1185">Reference proteome</keyword>
<keyword evidence="2" id="KW-0812">Transmembrane</keyword>
<feature type="transmembrane region" description="Helical" evidence="2">
    <location>
        <begin position="37"/>
        <end position="57"/>
    </location>
</feature>
<name>A0A6A6ST88_9PLEO</name>
<evidence type="ECO:0000256" key="2">
    <source>
        <dbReference type="SAM" id="Phobius"/>
    </source>
</evidence>
<protein>
    <submittedName>
        <fullName evidence="3">Uncharacterized protein</fullName>
    </submittedName>
</protein>
<evidence type="ECO:0000313" key="3">
    <source>
        <dbReference type="EMBL" id="KAF2650267.1"/>
    </source>
</evidence>
<evidence type="ECO:0000313" key="4">
    <source>
        <dbReference type="Proteomes" id="UP000799324"/>
    </source>
</evidence>
<dbReference type="Proteomes" id="UP000799324">
    <property type="component" value="Unassembled WGS sequence"/>
</dbReference>
<sequence>MKRLFHNDTTCHNLTTTDRTPNTTSNDHSDFLSTTTFAVLSVLLASGSLIVGILALLQYRRRKRLALHASPSSTPIPLSTLYDFPATTPICLTSTYVAQRPPNPMSTRTSEDVQIFATSTSSTLVLDAMPVLSPVQKEHPARPLLSQVRKRSSCFQSQRVKISYRTSTY</sequence>
<gene>
    <name evidence="3" type="ORF">K491DRAFT_142527</name>
</gene>
<proteinExistence type="predicted"/>
<keyword evidence="2" id="KW-0472">Membrane</keyword>
<dbReference type="EMBL" id="MU004461">
    <property type="protein sequence ID" value="KAF2650267.1"/>
    <property type="molecule type" value="Genomic_DNA"/>
</dbReference>
<feature type="compositionally biased region" description="Low complexity" evidence="1">
    <location>
        <begin position="15"/>
        <end position="24"/>
    </location>
</feature>
<feature type="region of interest" description="Disordered" evidence="1">
    <location>
        <begin position="1"/>
        <end position="26"/>
    </location>
</feature>
<dbReference type="AlphaFoldDB" id="A0A6A6ST88"/>